<dbReference type="Proteomes" id="UP000694545">
    <property type="component" value="Unplaced"/>
</dbReference>
<reference evidence="1" key="1">
    <citation type="submission" date="2025-08" db="UniProtKB">
        <authorList>
            <consortium name="Ensembl"/>
        </authorList>
    </citation>
    <scope>IDENTIFICATION</scope>
</reference>
<accession>A0A8D2LW38</accession>
<proteinExistence type="predicted"/>
<dbReference type="Ensembl" id="ENSVKKT00000028858.1">
    <property type="protein sequence ID" value="ENSVKKP00000028182.1"/>
    <property type="gene ID" value="ENSVKKG00000018254.1"/>
</dbReference>
<name>A0A8D2LW38_VARKO</name>
<organism evidence="1 2">
    <name type="scientific">Varanus komodoensis</name>
    <name type="common">Komodo dragon</name>
    <dbReference type="NCBI Taxonomy" id="61221"/>
    <lineage>
        <taxon>Eukaryota</taxon>
        <taxon>Metazoa</taxon>
        <taxon>Chordata</taxon>
        <taxon>Craniata</taxon>
        <taxon>Vertebrata</taxon>
        <taxon>Euteleostomi</taxon>
        <taxon>Lepidosauria</taxon>
        <taxon>Squamata</taxon>
        <taxon>Bifurcata</taxon>
        <taxon>Unidentata</taxon>
        <taxon>Episquamata</taxon>
        <taxon>Toxicofera</taxon>
        <taxon>Anguimorpha</taxon>
        <taxon>Paleoanguimorpha</taxon>
        <taxon>Varanoidea</taxon>
        <taxon>Varanidae</taxon>
        <taxon>Varanus</taxon>
    </lineage>
</organism>
<dbReference type="AlphaFoldDB" id="A0A8D2LW38"/>
<protein>
    <submittedName>
        <fullName evidence="1">Nitric oxide synthase trafficking</fullName>
    </submittedName>
</protein>
<evidence type="ECO:0000313" key="2">
    <source>
        <dbReference type="Proteomes" id="UP000694545"/>
    </source>
</evidence>
<keyword evidence="2" id="KW-1185">Reference proteome</keyword>
<sequence length="66" mass="7595">MTATFHILTSCPYDRAYQDLKGFSKNGDHFCKQLLSILQQRFDLHLKCQASLCTRCLCKKASLLQI</sequence>
<evidence type="ECO:0000313" key="1">
    <source>
        <dbReference type="Ensembl" id="ENSVKKP00000028182.1"/>
    </source>
</evidence>
<reference evidence="1" key="2">
    <citation type="submission" date="2025-09" db="UniProtKB">
        <authorList>
            <consortium name="Ensembl"/>
        </authorList>
    </citation>
    <scope>IDENTIFICATION</scope>
</reference>